<dbReference type="InterPro" id="IPR050515">
    <property type="entry name" value="Beta-lactam/transpept"/>
</dbReference>
<dbReference type="Gene3D" id="3.40.710.10">
    <property type="entry name" value="DD-peptidase/beta-lactamase superfamily"/>
    <property type="match status" value="1"/>
</dbReference>
<dbReference type="InterPro" id="IPR036138">
    <property type="entry name" value="PBP_dimer_sf"/>
</dbReference>
<evidence type="ECO:0000256" key="13">
    <source>
        <dbReference type="ARBA" id="ARBA00023316"/>
    </source>
</evidence>
<dbReference type="GO" id="GO:0009002">
    <property type="term" value="F:serine-type D-Ala-D-Ala carboxypeptidase activity"/>
    <property type="evidence" value="ECO:0007669"/>
    <property type="project" value="UniProtKB-EC"/>
</dbReference>
<evidence type="ECO:0000313" key="17">
    <source>
        <dbReference type="EMBL" id="MEH7827153.1"/>
    </source>
</evidence>
<evidence type="ECO:0000256" key="8">
    <source>
        <dbReference type="ARBA" id="ARBA00022801"/>
    </source>
</evidence>
<evidence type="ECO:0000256" key="4">
    <source>
        <dbReference type="ARBA" id="ARBA00022519"/>
    </source>
</evidence>
<keyword evidence="9" id="KW-0133">Cell shape</keyword>
<keyword evidence="10" id="KW-0573">Peptidoglycan synthesis</keyword>
<evidence type="ECO:0000256" key="7">
    <source>
        <dbReference type="ARBA" id="ARBA00022692"/>
    </source>
</evidence>
<keyword evidence="7 14" id="KW-0812">Transmembrane</keyword>
<evidence type="ECO:0000256" key="12">
    <source>
        <dbReference type="ARBA" id="ARBA00023136"/>
    </source>
</evidence>
<evidence type="ECO:0000313" key="18">
    <source>
        <dbReference type="Proteomes" id="UP001431963"/>
    </source>
</evidence>
<comment type="caution">
    <text evidence="17">The sequence shown here is derived from an EMBL/GenBank/DDBJ whole genome shotgun (WGS) entry which is preliminary data.</text>
</comment>
<evidence type="ECO:0000256" key="5">
    <source>
        <dbReference type="ARBA" id="ARBA00022645"/>
    </source>
</evidence>
<dbReference type="InterPro" id="IPR001460">
    <property type="entry name" value="PCN-bd_Tpept"/>
</dbReference>
<dbReference type="Gene3D" id="3.30.1390.30">
    <property type="entry name" value="Penicillin-binding protein 2a, domain 3"/>
    <property type="match status" value="1"/>
</dbReference>
<feature type="domain" description="Penicillin-binding protein dimerisation" evidence="16">
    <location>
        <begin position="62"/>
        <end position="236"/>
    </location>
</feature>
<feature type="domain" description="Penicillin-binding protein transpeptidase" evidence="15">
    <location>
        <begin position="269"/>
        <end position="603"/>
    </location>
</feature>
<organism evidence="17 18">
    <name type="scientific">Gemmobacter denitrificans</name>
    <dbReference type="NCBI Taxonomy" id="3123040"/>
    <lineage>
        <taxon>Bacteria</taxon>
        <taxon>Pseudomonadati</taxon>
        <taxon>Pseudomonadota</taxon>
        <taxon>Alphaproteobacteria</taxon>
        <taxon>Rhodobacterales</taxon>
        <taxon>Paracoccaceae</taxon>
        <taxon>Gemmobacter</taxon>
    </lineage>
</organism>
<reference evidence="17" key="1">
    <citation type="submission" date="2024-02" db="EMBL/GenBank/DDBJ databases">
        <title>Genome sequences of strain Gemmobacter sp. JM10B15.</title>
        <authorList>
            <person name="Zhang M."/>
        </authorList>
    </citation>
    <scope>NUCLEOTIDE SEQUENCE</scope>
    <source>
        <strain evidence="17">JM10B15</strain>
    </source>
</reference>
<evidence type="ECO:0000256" key="1">
    <source>
        <dbReference type="ARBA" id="ARBA00004167"/>
    </source>
</evidence>
<keyword evidence="8 17" id="KW-0378">Hydrolase</keyword>
<evidence type="ECO:0000256" key="6">
    <source>
        <dbReference type="ARBA" id="ARBA00022670"/>
    </source>
</evidence>
<keyword evidence="4" id="KW-0997">Cell inner membrane</keyword>
<keyword evidence="12 14" id="KW-0472">Membrane</keyword>
<protein>
    <submittedName>
        <fullName evidence="17">Penicillin-binding protein 2</fullName>
        <ecNumber evidence="17">3.4.16.4</ecNumber>
    </submittedName>
</protein>
<proteinExistence type="predicted"/>
<keyword evidence="11 14" id="KW-1133">Transmembrane helix</keyword>
<evidence type="ECO:0000256" key="2">
    <source>
        <dbReference type="ARBA" id="ARBA00004236"/>
    </source>
</evidence>
<keyword evidence="3" id="KW-1003">Cell membrane</keyword>
<dbReference type="PANTHER" id="PTHR30627:SF2">
    <property type="entry name" value="PEPTIDOGLYCAN D,D-TRANSPEPTIDASE MRDA"/>
    <property type="match status" value="1"/>
</dbReference>
<evidence type="ECO:0000256" key="11">
    <source>
        <dbReference type="ARBA" id="ARBA00022989"/>
    </source>
</evidence>
<dbReference type="EC" id="3.4.16.4" evidence="17"/>
<dbReference type="Gene3D" id="3.90.1310.10">
    <property type="entry name" value="Penicillin-binding protein 2a (Domain 2)"/>
    <property type="match status" value="1"/>
</dbReference>
<evidence type="ECO:0000256" key="14">
    <source>
        <dbReference type="SAM" id="Phobius"/>
    </source>
</evidence>
<keyword evidence="5 17" id="KW-0121">Carboxypeptidase</keyword>
<evidence type="ECO:0000259" key="15">
    <source>
        <dbReference type="Pfam" id="PF00905"/>
    </source>
</evidence>
<dbReference type="Pfam" id="PF03717">
    <property type="entry name" value="PBP_dimer"/>
    <property type="match status" value="1"/>
</dbReference>
<dbReference type="RefSeq" id="WP_335419490.1">
    <property type="nucleotide sequence ID" value="NZ_JBALHR010000002.1"/>
</dbReference>
<dbReference type="Pfam" id="PF00905">
    <property type="entry name" value="Transpeptidase"/>
    <property type="match status" value="1"/>
</dbReference>
<dbReference type="EMBL" id="JBALHR010000002">
    <property type="protein sequence ID" value="MEH7827153.1"/>
    <property type="molecule type" value="Genomic_DNA"/>
</dbReference>
<sequence>MRRTPRDTEESTRGVRRRALLMGGAMAGFVAVLGARMRYLQIDQADQFKLLAEENRINIRLIPPARGLIFDRNGKLIAGNEQNYRIVITREDAGDVELVLKRLSQLIPLTQDEIDKTLKEVERRSSFVPIIVADRLSWEEFSKIALNAPSLPGVTPEVGLSRVYPRDTDFAHVVGYVGPVSEKDLEGIENPDPVLQIPKFQIGKIGVERWTEDLLRGRAGQKRIEVNHVGRVMRELERIEGDPGNDLRLTIDADIQNFAQVRLGEESAAMVAMDVETGDVLAIASGPSFDPNLFVRGISRKDYSVLTENDHRPLANKTVQGLYPPGSTFKMVTALAALQDGVITPGTGVYCPGHYEVGGRRFHCWKRSGHGTVSLHSALAESCDVYFYDIALKVGIDKIAEMGRLLGLGQRHDLPMSAIAAGVMPDKAWKQESYGQEWRIGDTVNASIGQGYVLTSPLQLAVMTARIASGKAVTPRLVHAIGSEVQPAPEAPPLPIDPQYLAEVRRGMFEVMNAQRGTAKSSRIVDETMLMAGKTGTAQVRNIGTAERESGVRKNESLPWRLRDHALFVCYAPHDKPKYAVAVVVEHGGGGSTAAAPLARDLLLRCLTGGMPPLSAYPAAQRGRIETQLKEMKLRSPDSPMPGKSRA</sequence>
<comment type="subcellular location">
    <subcellularLocation>
        <location evidence="2">Cell membrane</location>
    </subcellularLocation>
    <subcellularLocation>
        <location evidence="1">Membrane</location>
        <topology evidence="1">Single-pass membrane protein</topology>
    </subcellularLocation>
</comment>
<dbReference type="PANTHER" id="PTHR30627">
    <property type="entry name" value="PEPTIDOGLYCAN D,D-TRANSPEPTIDASE"/>
    <property type="match status" value="1"/>
</dbReference>
<feature type="transmembrane region" description="Helical" evidence="14">
    <location>
        <begin position="20"/>
        <end position="39"/>
    </location>
</feature>
<keyword evidence="13" id="KW-0961">Cell wall biogenesis/degradation</keyword>
<evidence type="ECO:0000256" key="3">
    <source>
        <dbReference type="ARBA" id="ARBA00022475"/>
    </source>
</evidence>
<evidence type="ECO:0000259" key="16">
    <source>
        <dbReference type="Pfam" id="PF03717"/>
    </source>
</evidence>
<dbReference type="NCBIfam" id="TIGR03423">
    <property type="entry name" value="pbp2_mrdA"/>
    <property type="match status" value="1"/>
</dbReference>
<name>A0ABU8BSC4_9RHOB</name>
<keyword evidence="6" id="KW-0645">Protease</keyword>
<dbReference type="SUPFAM" id="SSF56519">
    <property type="entry name" value="Penicillin binding protein dimerisation domain"/>
    <property type="match status" value="1"/>
</dbReference>
<dbReference type="SUPFAM" id="SSF56601">
    <property type="entry name" value="beta-lactamase/transpeptidase-like"/>
    <property type="match status" value="1"/>
</dbReference>
<accession>A0ABU8BSC4</accession>
<dbReference type="InterPro" id="IPR017790">
    <property type="entry name" value="Penicillin-binding_protein_2"/>
</dbReference>
<evidence type="ECO:0000256" key="10">
    <source>
        <dbReference type="ARBA" id="ARBA00022984"/>
    </source>
</evidence>
<evidence type="ECO:0000256" key="9">
    <source>
        <dbReference type="ARBA" id="ARBA00022960"/>
    </source>
</evidence>
<keyword evidence="18" id="KW-1185">Reference proteome</keyword>
<dbReference type="InterPro" id="IPR005311">
    <property type="entry name" value="PBP_dimer"/>
</dbReference>
<dbReference type="InterPro" id="IPR012338">
    <property type="entry name" value="Beta-lactam/transpept-like"/>
</dbReference>
<gene>
    <name evidence="17" type="primary">mrdA</name>
    <name evidence="17" type="ORF">V6590_03255</name>
</gene>
<dbReference type="Proteomes" id="UP001431963">
    <property type="component" value="Unassembled WGS sequence"/>
</dbReference>